<dbReference type="OrthoDB" id="10253115at2759"/>
<organism evidence="2 3">
    <name type="scientific">Ancylostoma duodenale</name>
    <dbReference type="NCBI Taxonomy" id="51022"/>
    <lineage>
        <taxon>Eukaryota</taxon>
        <taxon>Metazoa</taxon>
        <taxon>Ecdysozoa</taxon>
        <taxon>Nematoda</taxon>
        <taxon>Chromadorea</taxon>
        <taxon>Rhabditida</taxon>
        <taxon>Rhabditina</taxon>
        <taxon>Rhabditomorpha</taxon>
        <taxon>Strongyloidea</taxon>
        <taxon>Ancylostomatidae</taxon>
        <taxon>Ancylostomatinae</taxon>
        <taxon>Ancylostoma</taxon>
    </lineage>
</organism>
<evidence type="ECO:0000313" key="2">
    <source>
        <dbReference type="EMBL" id="KIH51613.1"/>
    </source>
</evidence>
<reference evidence="2 3" key="1">
    <citation type="submission" date="2013-12" db="EMBL/GenBank/DDBJ databases">
        <title>Draft genome of the parsitic nematode Ancylostoma duodenale.</title>
        <authorList>
            <person name="Mitreva M."/>
        </authorList>
    </citation>
    <scope>NUCLEOTIDE SEQUENCE [LARGE SCALE GENOMIC DNA]</scope>
    <source>
        <strain evidence="2 3">Zhejiang</strain>
    </source>
</reference>
<dbReference type="AlphaFoldDB" id="A0A0C2C5R4"/>
<proteinExistence type="predicted"/>
<feature type="compositionally biased region" description="Basic and acidic residues" evidence="1">
    <location>
        <begin position="84"/>
        <end position="97"/>
    </location>
</feature>
<name>A0A0C2C5R4_9BILA</name>
<feature type="region of interest" description="Disordered" evidence="1">
    <location>
        <begin position="50"/>
        <end position="97"/>
    </location>
</feature>
<keyword evidence="3" id="KW-1185">Reference proteome</keyword>
<sequence length="97" mass="10683">MNDEEIEGTTAEPKLVAISHFQLLNGARAVVTAFGIKKDVFHAAHQWSCPAPSTKDQRNPKGKIGQHRADSPPWRQGIQGCAQKHPETSGQRENHCC</sequence>
<evidence type="ECO:0000256" key="1">
    <source>
        <dbReference type="SAM" id="MobiDB-lite"/>
    </source>
</evidence>
<dbReference type="EMBL" id="KN746023">
    <property type="protein sequence ID" value="KIH51613.1"/>
    <property type="molecule type" value="Genomic_DNA"/>
</dbReference>
<evidence type="ECO:0000313" key="3">
    <source>
        <dbReference type="Proteomes" id="UP000054047"/>
    </source>
</evidence>
<accession>A0A0C2C5R4</accession>
<protein>
    <submittedName>
        <fullName evidence="2">Uncharacterized protein</fullName>
    </submittedName>
</protein>
<gene>
    <name evidence="2" type="ORF">ANCDUO_18299</name>
</gene>
<dbReference type="Proteomes" id="UP000054047">
    <property type="component" value="Unassembled WGS sequence"/>
</dbReference>